<dbReference type="RefSeq" id="WP_123215406.1">
    <property type="nucleotide sequence ID" value="NZ_RJTM01000047.1"/>
</dbReference>
<dbReference type="InterPro" id="IPR012334">
    <property type="entry name" value="Pectin_lyas_fold"/>
</dbReference>
<sequence>MRPFLLVISIVYTLFSVDCCWSSEIWVSNNGNDRNPGTEEKPLASIDMALRKARELRRLNDPSIRGGIDIIVKDGLYRPDAPVLIRPEDSGTAESPTVIRAADGARPVISGGRNIGNWKKLQQPLAGLPGRAEGKVWVAEIPFMRGGWLQFRQLWVNGKKAVLANTLNDGKLKRILSVDNEEEALWIPTPGITFGDGSHPEFVIHQWWAIANLRARNIQVNGNKTKLTFEQPESKIEFEHPWPAPFIDEKKEYNGNSAFFFSNAIELLNSPGEWFADYKTGKVYYWPREGEDMQKAEVIAPFLQSITKIVGSADCPVSHIGFKGITFAHTTWLRPSEKGHVPLQAGFYILDAYKLETPGTPDKAALENQAWVGRQPAALEVRYAGNIFVERCRFTHMAATAVDFIAGVNQSRVEGNVLSDIGGTGIQAGFFGSEDFEAHLPYDPSDRRELVRHIKITNNLVSDATNEDWGCVGISVGYAQNITIAHNEVRDVNYSGICVGWGWTKTVNASRNNLVHANRIHRFARQMYDVGGVYTLSAQPNTEISGNAIYDLMKAPYAHIPEHYQYIYLDEGSSYISIKDNWTEKDKFFSNTPGPGNEWENNGPDVSEEIRKNAGIEPEYKDILKE</sequence>
<dbReference type="Proteomes" id="UP000267469">
    <property type="component" value="Unassembled WGS sequence"/>
</dbReference>
<name>A0A3N0EMX3_SINP1</name>
<dbReference type="InterPro" id="IPR048482">
    <property type="entry name" value="GH141_ins"/>
</dbReference>
<comment type="caution">
    <text evidence="2">The sequence shown here is derived from an EMBL/GenBank/DDBJ whole genome shotgun (WGS) entry which is preliminary data.</text>
</comment>
<dbReference type="InterPro" id="IPR006626">
    <property type="entry name" value="PbH1"/>
</dbReference>
<dbReference type="SMART" id="SM00710">
    <property type="entry name" value="PbH1"/>
    <property type="match status" value="5"/>
</dbReference>
<feature type="domain" description="GH141-like insertion" evidence="1">
    <location>
        <begin position="134"/>
        <end position="288"/>
    </location>
</feature>
<dbReference type="InterPro" id="IPR011050">
    <property type="entry name" value="Pectin_lyase_fold/virulence"/>
</dbReference>
<dbReference type="Gene3D" id="2.160.20.10">
    <property type="entry name" value="Single-stranded right-handed beta-helix, Pectin lyase-like"/>
    <property type="match status" value="2"/>
</dbReference>
<dbReference type="PANTHER" id="PTHR36453">
    <property type="entry name" value="SECRETED PROTEIN-RELATED"/>
    <property type="match status" value="1"/>
</dbReference>
<keyword evidence="3" id="KW-1185">Reference proteome</keyword>
<accession>A0A3N0EMX3</accession>
<dbReference type="EMBL" id="RJTM01000047">
    <property type="protein sequence ID" value="RNL89151.1"/>
    <property type="molecule type" value="Genomic_DNA"/>
</dbReference>
<dbReference type="OrthoDB" id="9808066at2"/>
<dbReference type="Pfam" id="PF21231">
    <property type="entry name" value="GH141_M"/>
    <property type="match status" value="1"/>
</dbReference>
<proteinExistence type="predicted"/>
<evidence type="ECO:0000313" key="2">
    <source>
        <dbReference type="EMBL" id="RNL89151.1"/>
    </source>
</evidence>
<gene>
    <name evidence="2" type="ORF">ED312_07570</name>
</gene>
<dbReference type="SUPFAM" id="SSF51126">
    <property type="entry name" value="Pectin lyase-like"/>
    <property type="match status" value="1"/>
</dbReference>
<dbReference type="AlphaFoldDB" id="A0A3N0EMX3"/>
<reference evidence="2 3" key="1">
    <citation type="submission" date="2018-10" db="EMBL/GenBank/DDBJ databases">
        <title>Sinomicrobium pectinilyticum sp. nov., a pectinase-producing bacterium isolated from alkaline and saline soil, and emended description of the genus Sinomicrobium.</title>
        <authorList>
            <person name="Cheng B."/>
            <person name="Li C."/>
            <person name="Lai Q."/>
            <person name="Du M."/>
            <person name="Shao Z."/>
            <person name="Xu P."/>
            <person name="Yang C."/>
        </authorList>
    </citation>
    <scope>NUCLEOTIDE SEQUENCE [LARGE SCALE GENOMIC DNA]</scope>
    <source>
        <strain evidence="2 3">5DNS001</strain>
    </source>
</reference>
<evidence type="ECO:0000259" key="1">
    <source>
        <dbReference type="Pfam" id="PF21231"/>
    </source>
</evidence>
<evidence type="ECO:0000313" key="3">
    <source>
        <dbReference type="Proteomes" id="UP000267469"/>
    </source>
</evidence>
<organism evidence="2 3">
    <name type="scientific">Sinomicrobium pectinilyticum</name>
    <dbReference type="NCBI Taxonomy" id="1084421"/>
    <lineage>
        <taxon>Bacteria</taxon>
        <taxon>Pseudomonadati</taxon>
        <taxon>Bacteroidota</taxon>
        <taxon>Flavobacteriia</taxon>
        <taxon>Flavobacteriales</taxon>
        <taxon>Flavobacteriaceae</taxon>
        <taxon>Sinomicrobium</taxon>
    </lineage>
</organism>
<dbReference type="PANTHER" id="PTHR36453:SF1">
    <property type="entry name" value="RIGHT HANDED BETA HELIX DOMAIN-CONTAINING PROTEIN"/>
    <property type="match status" value="1"/>
</dbReference>
<protein>
    <submittedName>
        <fullName evidence="2">Right-handed parallel beta-helix repeat-containing protein</fullName>
    </submittedName>
</protein>